<dbReference type="PANTHER" id="PTHR43652">
    <property type="entry name" value="BASIC AMINO ACID ANTIPORTER YFCC-RELATED"/>
    <property type="match status" value="1"/>
</dbReference>
<evidence type="ECO:0000313" key="8">
    <source>
        <dbReference type="Proteomes" id="UP000095454"/>
    </source>
</evidence>
<keyword evidence="3 6" id="KW-0812">Transmembrane</keyword>
<feature type="transmembrane region" description="Helical" evidence="6">
    <location>
        <begin position="386"/>
        <end position="405"/>
    </location>
</feature>
<dbReference type="Pfam" id="PF03606">
    <property type="entry name" value="DcuC"/>
    <property type="match status" value="1"/>
</dbReference>
<feature type="transmembrane region" description="Helical" evidence="6">
    <location>
        <begin position="184"/>
        <end position="203"/>
    </location>
</feature>
<proteinExistence type="predicted"/>
<feature type="transmembrane region" description="Helical" evidence="6">
    <location>
        <begin position="425"/>
        <end position="445"/>
    </location>
</feature>
<sequence length="478" mass="50931">MAETEKKRTLRVPHVYTIILVLMAVFAVLTWVVPSGSFERQEVNGREVTVSGTYEPVDKVYTDEDGNEVDLRQGIFEVLEAPAIGIQQAVEVVAFIMIVGGSFQVITATGAITSGVARVVKKFKSKDVLIIPILMVLFALGGSTFGMAEETLPFFAILMPIMMAMGFDSITAFMTVFVGARIGYIASTVNPFNVLISQGILGIQGNPQLWLRTIALAVLTAVAVAWVVMYALKVKKNPEASPAFHDDIEKRKEFGADENLLDSEFTAKQKAVMVIFVLGLGAIIWGLVAQGWYMNEISAIFLAMALLSGVVSGMNEKEIAGEFVKGIADFAFSAIVVGLARGILVIANDGLIIDTILNTLATALTGVPAVIFTSILYVVDNLLSILVPSSSGIAALTIPIFGPLVELMGLNPEAAVTGLSMGSAAMSLISPTSAMLVAGLGVCKIPLGQWWKVAWKFFLVVSVICMAFTAVSGLIPLP</sequence>
<feature type="transmembrane region" description="Helical" evidence="6">
    <location>
        <begin position="299"/>
        <end position="315"/>
    </location>
</feature>
<dbReference type="EMBL" id="CZAQ01000051">
    <property type="protein sequence ID" value="CUP38627.1"/>
    <property type="molecule type" value="Genomic_DNA"/>
</dbReference>
<reference evidence="7 8" key="1">
    <citation type="submission" date="2015-09" db="EMBL/GenBank/DDBJ databases">
        <authorList>
            <consortium name="Pathogen Informatics"/>
        </authorList>
    </citation>
    <scope>NUCLEOTIDE SEQUENCE [LARGE SCALE GENOMIC DNA]</scope>
    <source>
        <strain evidence="7 8">2789STDY5834902</strain>
    </source>
</reference>
<feature type="transmembrane region" description="Helical" evidence="6">
    <location>
        <begin position="154"/>
        <end position="177"/>
    </location>
</feature>
<protein>
    <submittedName>
        <fullName evidence="7">C4-dicarboxylate anaerobic carrier</fullName>
    </submittedName>
</protein>
<feature type="transmembrane region" description="Helical" evidence="6">
    <location>
        <begin position="209"/>
        <end position="232"/>
    </location>
</feature>
<accession>A0A174MVA6</accession>
<feature type="transmembrane region" description="Helical" evidence="6">
    <location>
        <begin position="457"/>
        <end position="477"/>
    </location>
</feature>
<feature type="transmembrane region" description="Helical" evidence="6">
    <location>
        <begin position="271"/>
        <end position="293"/>
    </location>
</feature>
<evidence type="ECO:0000256" key="5">
    <source>
        <dbReference type="ARBA" id="ARBA00023136"/>
    </source>
</evidence>
<evidence type="ECO:0000256" key="2">
    <source>
        <dbReference type="ARBA" id="ARBA00022475"/>
    </source>
</evidence>
<keyword evidence="4 6" id="KW-1133">Transmembrane helix</keyword>
<feature type="transmembrane region" description="Helical" evidence="6">
    <location>
        <begin position="359"/>
        <end position="379"/>
    </location>
</feature>
<dbReference type="InterPro" id="IPR051679">
    <property type="entry name" value="DASS-Related_Transporters"/>
</dbReference>
<feature type="transmembrane region" description="Helical" evidence="6">
    <location>
        <begin position="12"/>
        <end position="33"/>
    </location>
</feature>
<evidence type="ECO:0000256" key="6">
    <source>
        <dbReference type="SAM" id="Phobius"/>
    </source>
</evidence>
<dbReference type="RefSeq" id="WP_070097169.1">
    <property type="nucleotide sequence ID" value="NZ_CABIXX010000051.1"/>
</dbReference>
<evidence type="ECO:0000313" key="7">
    <source>
        <dbReference type="EMBL" id="CUP38627.1"/>
    </source>
</evidence>
<dbReference type="InterPro" id="IPR018385">
    <property type="entry name" value="C4_dicarb_anaerob_car-like"/>
</dbReference>
<keyword evidence="2" id="KW-1003">Cell membrane</keyword>
<evidence type="ECO:0000256" key="1">
    <source>
        <dbReference type="ARBA" id="ARBA00004651"/>
    </source>
</evidence>
<keyword evidence="5 6" id="KW-0472">Membrane</keyword>
<feature type="transmembrane region" description="Helical" evidence="6">
    <location>
        <begin position="92"/>
        <end position="116"/>
    </location>
</feature>
<dbReference type="AlphaFoldDB" id="A0A174MVA6"/>
<evidence type="ECO:0000256" key="4">
    <source>
        <dbReference type="ARBA" id="ARBA00022989"/>
    </source>
</evidence>
<feature type="transmembrane region" description="Helical" evidence="6">
    <location>
        <begin position="128"/>
        <end position="148"/>
    </location>
</feature>
<dbReference type="PANTHER" id="PTHR43652:SF6">
    <property type="entry name" value="ARGININE REPRESSOR"/>
    <property type="match status" value="1"/>
</dbReference>
<comment type="subcellular location">
    <subcellularLocation>
        <location evidence="1">Cell membrane</location>
        <topology evidence="1">Multi-pass membrane protein</topology>
    </subcellularLocation>
</comment>
<dbReference type="Proteomes" id="UP000095454">
    <property type="component" value="Unassembled WGS sequence"/>
</dbReference>
<dbReference type="GO" id="GO:0005886">
    <property type="term" value="C:plasma membrane"/>
    <property type="evidence" value="ECO:0007669"/>
    <property type="project" value="UniProtKB-SubCell"/>
</dbReference>
<feature type="transmembrane region" description="Helical" evidence="6">
    <location>
        <begin position="327"/>
        <end position="347"/>
    </location>
</feature>
<organism evidence="7 8">
    <name type="scientific">Collinsella aerofaciens</name>
    <dbReference type="NCBI Taxonomy" id="74426"/>
    <lineage>
        <taxon>Bacteria</taxon>
        <taxon>Bacillati</taxon>
        <taxon>Actinomycetota</taxon>
        <taxon>Coriobacteriia</taxon>
        <taxon>Coriobacteriales</taxon>
        <taxon>Coriobacteriaceae</taxon>
        <taxon>Collinsella</taxon>
    </lineage>
</organism>
<gene>
    <name evidence="7" type="ORF">ERS852514_01858</name>
</gene>
<name>A0A174MVA6_9ACTN</name>
<evidence type="ECO:0000256" key="3">
    <source>
        <dbReference type="ARBA" id="ARBA00022692"/>
    </source>
</evidence>